<dbReference type="eggNOG" id="KOG3444">
    <property type="taxonomic scope" value="Eukaryota"/>
</dbReference>
<sequence length="193" mass="20846">MAMATTPCIACIGIIGKANNPLHISIFPTCPPQSPGGFPEPLLTPLQTSLLISSTLDIFEARARANAVNGQGLSSDYGLLKNVDERLAMFGWETNTGVRFVVGVDMRGSGGEREEEVRRGKGVVGGLGLREGEMKIVFRAIQTAYVRLLQNPFYEPDDHSPLTGHGGKKIGSRRFSDEMKRIGANWKAGAMTL</sequence>
<dbReference type="SUPFAM" id="SSF64356">
    <property type="entry name" value="SNARE-like"/>
    <property type="match status" value="1"/>
</dbReference>
<dbReference type="InterPro" id="IPR011012">
    <property type="entry name" value="Longin-like_dom_sf"/>
</dbReference>
<dbReference type="GO" id="GO:0005737">
    <property type="term" value="C:cytoplasm"/>
    <property type="evidence" value="ECO:0007669"/>
    <property type="project" value="GOC"/>
</dbReference>
<dbReference type="EMBL" id="KV441433">
    <property type="protein sequence ID" value="OAF54268.1"/>
    <property type="molecule type" value="Genomic_DNA"/>
</dbReference>
<dbReference type="Proteomes" id="UP000077154">
    <property type="component" value="Unassembled WGS sequence"/>
</dbReference>
<dbReference type="AlphaFoldDB" id="A0A176ZWH9"/>
<dbReference type="PANTHER" id="PTHR12403">
    <property type="entry name" value="TRAFFICKING PROTEIN PARTICLE COMPLEX SUBUNIT 2"/>
    <property type="match status" value="1"/>
</dbReference>
<dbReference type="OrthoDB" id="18320at2759"/>
<proteinExistence type="predicted"/>
<dbReference type="VEuPathDB" id="FungiDB:GMDG_02676"/>
<dbReference type="InterPro" id="IPR006722">
    <property type="entry name" value="Sedlin"/>
</dbReference>
<dbReference type="Pfam" id="PF04628">
    <property type="entry name" value="Sedlin_N"/>
    <property type="match status" value="1"/>
</dbReference>
<evidence type="ECO:0008006" key="2">
    <source>
        <dbReference type="Google" id="ProtNLM"/>
    </source>
</evidence>
<dbReference type="RefSeq" id="XP_024319575.1">
    <property type="nucleotide sequence ID" value="XM_024472849.1"/>
</dbReference>
<reference evidence="1" key="1">
    <citation type="submission" date="2016-03" db="EMBL/GenBank/DDBJ databases">
        <title>Updated assembly of Pseudogymnoascus destructans, the fungus causing white-nose syndrome of bats.</title>
        <authorList>
            <person name="Palmer J.M."/>
            <person name="Drees K.P."/>
            <person name="Foster J.T."/>
            <person name="Lindner D.L."/>
        </authorList>
    </citation>
    <scope>NUCLEOTIDE SEQUENCE [LARGE SCALE GENOMIC DNA]</scope>
    <source>
        <strain evidence="1">20631-21</strain>
    </source>
</reference>
<name>A0A176ZWH9_9PEZI</name>
<dbReference type="GO" id="GO:0006888">
    <property type="term" value="P:endoplasmic reticulum to Golgi vesicle-mediated transport"/>
    <property type="evidence" value="ECO:0007669"/>
    <property type="project" value="InterPro"/>
</dbReference>
<dbReference type="Gene3D" id="3.30.450.70">
    <property type="match status" value="1"/>
</dbReference>
<evidence type="ECO:0000313" key="1">
    <source>
        <dbReference type="EMBL" id="OAF54268.1"/>
    </source>
</evidence>
<gene>
    <name evidence="1" type="ORF">VC83_09410</name>
</gene>
<protein>
    <recommendedName>
        <fullName evidence="2">Trafficking protein particle complex subunit</fullName>
    </recommendedName>
</protein>
<dbReference type="GeneID" id="36292441"/>
<organism evidence="1">
    <name type="scientific">Pseudogymnoascus destructans</name>
    <dbReference type="NCBI Taxonomy" id="655981"/>
    <lineage>
        <taxon>Eukaryota</taxon>
        <taxon>Fungi</taxon>
        <taxon>Dikarya</taxon>
        <taxon>Ascomycota</taxon>
        <taxon>Pezizomycotina</taxon>
        <taxon>Leotiomycetes</taxon>
        <taxon>Thelebolales</taxon>
        <taxon>Thelebolaceae</taxon>
        <taxon>Pseudogymnoascus</taxon>
    </lineage>
</organism>
<accession>A0A176ZWH9</accession>